<dbReference type="PANTHER" id="PTHR39683:SF4">
    <property type="entry name" value="COENZYME Q-BINDING PROTEIN COQ10 START DOMAIN-CONTAINING PROTEIN"/>
    <property type="match status" value="1"/>
</dbReference>
<name>A0A7X6MMG2_9MYCO</name>
<dbReference type="CDD" id="cd07819">
    <property type="entry name" value="SRPBCC_2"/>
    <property type="match status" value="1"/>
</dbReference>
<evidence type="ECO:0000259" key="1">
    <source>
        <dbReference type="Pfam" id="PF03364"/>
    </source>
</evidence>
<dbReference type="Gene3D" id="3.30.530.20">
    <property type="match status" value="1"/>
</dbReference>
<proteinExistence type="predicted"/>
<evidence type="ECO:0000313" key="3">
    <source>
        <dbReference type="Proteomes" id="UP000518188"/>
    </source>
</evidence>
<accession>A0A7X6MMG2</accession>
<dbReference type="EMBL" id="JAAXPJ010000002">
    <property type="protein sequence ID" value="NKZ10843.1"/>
    <property type="molecule type" value="Genomic_DNA"/>
</dbReference>
<dbReference type="InterPro" id="IPR005031">
    <property type="entry name" value="COQ10_START"/>
</dbReference>
<evidence type="ECO:0000313" key="2">
    <source>
        <dbReference type="EMBL" id="NKZ10843.1"/>
    </source>
</evidence>
<organism evidence="2 3">
    <name type="scientific">Mycolicibacterium septicum DSM 44393</name>
    <dbReference type="NCBI Taxonomy" id="1341646"/>
    <lineage>
        <taxon>Bacteria</taxon>
        <taxon>Bacillati</taxon>
        <taxon>Actinomycetota</taxon>
        <taxon>Actinomycetes</taxon>
        <taxon>Mycobacteriales</taxon>
        <taxon>Mycobacteriaceae</taxon>
        <taxon>Mycolicibacterium</taxon>
    </lineage>
</organism>
<reference evidence="2 3" key="1">
    <citation type="submission" date="2020-04" db="EMBL/GenBank/DDBJ databases">
        <title>MicrobeNet Type strains.</title>
        <authorList>
            <person name="Nicholson A.C."/>
        </authorList>
    </citation>
    <scope>NUCLEOTIDE SEQUENCE [LARGE SCALE GENOMIC DNA]</scope>
    <source>
        <strain evidence="2 3">ATCC 700731</strain>
    </source>
</reference>
<dbReference type="Pfam" id="PF03364">
    <property type="entry name" value="Polyketide_cyc"/>
    <property type="match status" value="1"/>
</dbReference>
<feature type="domain" description="Coenzyme Q-binding protein COQ10 START" evidence="1">
    <location>
        <begin position="12"/>
        <end position="133"/>
    </location>
</feature>
<sequence length="148" mass="16741">MAAITESAEIFIAATPQEILAVMADAEAMPRWSPLHKSVEVLECDEHNRPVRAELTMSLFGLSDTHQLGYTWHADGVSWTLLKSSQQRSQDARYTLVPERDGTRVRFEITVRPAVPLPGFLLRRARKPFVDTATRGLRDRVLAEQTNR</sequence>
<dbReference type="InterPro" id="IPR023393">
    <property type="entry name" value="START-like_dom_sf"/>
</dbReference>
<dbReference type="Proteomes" id="UP000518188">
    <property type="component" value="Unassembled WGS sequence"/>
</dbReference>
<dbReference type="PANTHER" id="PTHR39683">
    <property type="entry name" value="CONSERVED PROTEIN TB16.3"/>
    <property type="match status" value="1"/>
</dbReference>
<dbReference type="RefSeq" id="WP_044514938.1">
    <property type="nucleotide sequence ID" value="NZ_HG322951.1"/>
</dbReference>
<protein>
    <submittedName>
        <fullName evidence="2">SRPBCC family protein</fullName>
    </submittedName>
</protein>
<dbReference type="SUPFAM" id="SSF55961">
    <property type="entry name" value="Bet v1-like"/>
    <property type="match status" value="1"/>
</dbReference>
<dbReference type="AlphaFoldDB" id="A0A7X6MMG2"/>
<comment type="caution">
    <text evidence="2">The sequence shown here is derived from an EMBL/GenBank/DDBJ whole genome shotgun (WGS) entry which is preliminary data.</text>
</comment>
<gene>
    <name evidence="2" type="ORF">HGA11_07610</name>
</gene>